<gene>
    <name evidence="2" type="ORF">AKJ08_3057</name>
</gene>
<accession>A0A0K1PGM2</accession>
<evidence type="ECO:0000313" key="2">
    <source>
        <dbReference type="EMBL" id="AKU92670.1"/>
    </source>
</evidence>
<proteinExistence type="predicted"/>
<dbReference type="EMBL" id="CP012332">
    <property type="protein sequence ID" value="AKU92670.1"/>
    <property type="molecule type" value="Genomic_DNA"/>
</dbReference>
<protein>
    <submittedName>
        <fullName evidence="2">3-demethylubiquinone-9 3-methyltransferase</fullName>
    </submittedName>
</protein>
<dbReference type="CDD" id="cd06588">
    <property type="entry name" value="PhnB_like"/>
    <property type="match status" value="1"/>
</dbReference>
<dbReference type="KEGG" id="vin:AKJ08_3057"/>
<dbReference type="GO" id="GO:0032259">
    <property type="term" value="P:methylation"/>
    <property type="evidence" value="ECO:0007669"/>
    <property type="project" value="UniProtKB-KW"/>
</dbReference>
<evidence type="ECO:0000313" key="3">
    <source>
        <dbReference type="Proteomes" id="UP000055590"/>
    </source>
</evidence>
<dbReference type="OrthoDB" id="5293819at2"/>
<dbReference type="InterPro" id="IPR029068">
    <property type="entry name" value="Glyas_Bleomycin-R_OHBP_Dase"/>
</dbReference>
<keyword evidence="3" id="KW-1185">Reference proteome</keyword>
<name>A0A0K1PGM2_9BACT</name>
<dbReference type="Pfam" id="PF06983">
    <property type="entry name" value="3-dmu-9_3-mt"/>
    <property type="match status" value="1"/>
</dbReference>
<keyword evidence="2" id="KW-0830">Ubiquinone</keyword>
<dbReference type="GO" id="GO:0008168">
    <property type="term" value="F:methyltransferase activity"/>
    <property type="evidence" value="ECO:0007669"/>
    <property type="project" value="UniProtKB-KW"/>
</dbReference>
<dbReference type="InterPro" id="IPR028973">
    <property type="entry name" value="PhnB-like"/>
</dbReference>
<feature type="domain" description="PhnB-like" evidence="1">
    <location>
        <begin position="10"/>
        <end position="119"/>
    </location>
</feature>
<dbReference type="Proteomes" id="UP000055590">
    <property type="component" value="Chromosome"/>
</dbReference>
<dbReference type="InterPro" id="IPR009725">
    <property type="entry name" value="3_dmu_93_MTrfase"/>
</dbReference>
<sequence>MAKKESATNKVTPFLMFNDQLEAAVEFYTATFPGSEVRSMSRACVDGPVTSAEFIVGGQRFMGFNGRPHFRFTEGFSLFVSCEDQREVDEYWEKIVRAGGKPSKCGWITDPFGLSWQIIPRRFVELVGDPNPAKVHAVVTAMMKMTKFDVAALEEAYAAA</sequence>
<keyword evidence="2" id="KW-0489">Methyltransferase</keyword>
<dbReference type="PANTHER" id="PTHR33990">
    <property type="entry name" value="PROTEIN YJDN-RELATED"/>
    <property type="match status" value="1"/>
</dbReference>
<dbReference type="STRING" id="1391653.AKJ08_3057"/>
<dbReference type="Gene3D" id="3.10.180.10">
    <property type="entry name" value="2,3-Dihydroxybiphenyl 1,2-Dioxygenase, domain 1"/>
    <property type="match status" value="1"/>
</dbReference>
<dbReference type="PIRSF" id="PIRSF021700">
    <property type="entry name" value="3_dmu_93_MTrfase"/>
    <property type="match status" value="1"/>
</dbReference>
<evidence type="ECO:0000259" key="1">
    <source>
        <dbReference type="Pfam" id="PF06983"/>
    </source>
</evidence>
<organism evidence="2 3">
    <name type="scientific">Vulgatibacter incomptus</name>
    <dbReference type="NCBI Taxonomy" id="1391653"/>
    <lineage>
        <taxon>Bacteria</taxon>
        <taxon>Pseudomonadati</taxon>
        <taxon>Myxococcota</taxon>
        <taxon>Myxococcia</taxon>
        <taxon>Myxococcales</taxon>
        <taxon>Cystobacterineae</taxon>
        <taxon>Vulgatibacteraceae</taxon>
        <taxon>Vulgatibacter</taxon>
    </lineage>
</organism>
<keyword evidence="2" id="KW-0808">Transferase</keyword>
<dbReference type="RefSeq" id="WP_050726807.1">
    <property type="nucleotide sequence ID" value="NZ_CP012332.1"/>
</dbReference>
<dbReference type="PANTHER" id="PTHR33990:SF2">
    <property type="entry name" value="PHNB-LIKE DOMAIN-CONTAINING PROTEIN"/>
    <property type="match status" value="1"/>
</dbReference>
<dbReference type="SUPFAM" id="SSF54593">
    <property type="entry name" value="Glyoxalase/Bleomycin resistance protein/Dihydroxybiphenyl dioxygenase"/>
    <property type="match status" value="1"/>
</dbReference>
<dbReference type="AlphaFoldDB" id="A0A0K1PGM2"/>
<reference evidence="2 3" key="1">
    <citation type="submission" date="2015-08" db="EMBL/GenBank/DDBJ databases">
        <authorList>
            <person name="Babu N.S."/>
            <person name="Beckwith C.J."/>
            <person name="Beseler K.G."/>
            <person name="Brison A."/>
            <person name="Carone J.V."/>
            <person name="Caskin T.P."/>
            <person name="Diamond M."/>
            <person name="Durham M.E."/>
            <person name="Foxe J.M."/>
            <person name="Go M."/>
            <person name="Henderson B.A."/>
            <person name="Jones I.B."/>
            <person name="McGettigan J.A."/>
            <person name="Micheletti S.J."/>
            <person name="Nasrallah M.E."/>
            <person name="Ortiz D."/>
            <person name="Piller C.R."/>
            <person name="Privatt S.R."/>
            <person name="Schneider S.L."/>
            <person name="Sharp S."/>
            <person name="Smith T.C."/>
            <person name="Stanton J.D."/>
            <person name="Ullery H.E."/>
            <person name="Wilson R.J."/>
            <person name="Serrano M.G."/>
            <person name="Buck G."/>
            <person name="Lee V."/>
            <person name="Wang Y."/>
            <person name="Carvalho R."/>
            <person name="Voegtly L."/>
            <person name="Shi R."/>
            <person name="Duckworth R."/>
            <person name="Johnson A."/>
            <person name="Loviza R."/>
            <person name="Walstead R."/>
            <person name="Shah Z."/>
            <person name="Kiflezghi M."/>
            <person name="Wade K."/>
            <person name="Ball S.L."/>
            <person name="Bradley K.W."/>
            <person name="Asai D.J."/>
            <person name="Bowman C.A."/>
            <person name="Russell D.A."/>
            <person name="Pope W.H."/>
            <person name="Jacobs-Sera D."/>
            <person name="Hendrix R.W."/>
            <person name="Hatfull G.F."/>
        </authorList>
    </citation>
    <scope>NUCLEOTIDE SEQUENCE [LARGE SCALE GENOMIC DNA]</scope>
    <source>
        <strain evidence="2 3">DSM 27710</strain>
    </source>
</reference>